<accession>A0ABM8BCM9</accession>
<keyword evidence="2" id="KW-0378">Hydrolase</keyword>
<feature type="domain" description="NodB homology" evidence="5">
    <location>
        <begin position="275"/>
        <end position="457"/>
    </location>
</feature>
<evidence type="ECO:0000259" key="5">
    <source>
        <dbReference type="PROSITE" id="PS51677"/>
    </source>
</evidence>
<dbReference type="Pfam" id="PF01522">
    <property type="entry name" value="Polysacc_deac_1"/>
    <property type="match status" value="1"/>
</dbReference>
<protein>
    <recommendedName>
        <fullName evidence="5">NodB homology domain-containing protein</fullName>
    </recommendedName>
</protein>
<sequence length="482" mass="53183">MADGSYEQGQPVEQPTAGALGAAQIDPSQRKSVRRRKVLIAALVIVALLGLMAAVTYRPLYRSVRRAVADCVEWGNSANISEEHLAQLWGDDSKLLQEAESLAGQADSLGQQQLKKAQTLLKRQPQNTSPAQQERVANCQPQRPLWSLRRQAQTSKDTTLEAIQQIQELSKTFSPIEGAVLDRNPQATAVSRGRLDALLPGMDALFEDSKGDVDKEVVREDLLKSIQEAKLLLSREPTQVLRHEFEVVRLGLYQAADMVVQSQNRKASIDCSHQNCMALTFDDGPSPVSLDILSVLQEKHAIASFFSIGQQIDTNGKDILTEIGQRGFPVGSHTWSHADFTSITAQQSQRKEFVETATAIRSATGRPVNLVRPPHGAVNEESRTNLSDQLGAGIALYNVDSYDWSAQASTLSVQEKVLSQARPGAIILMHDAYQHTVDALPQIIDQLRDSNDNLRFVTIPQLTGEYPRAGDIYYSRTNILRM</sequence>
<dbReference type="SUPFAM" id="SSF88713">
    <property type="entry name" value="Glycoside hydrolase/deacetylase"/>
    <property type="match status" value="1"/>
</dbReference>
<evidence type="ECO:0000256" key="4">
    <source>
        <dbReference type="SAM" id="Phobius"/>
    </source>
</evidence>
<keyword evidence="4" id="KW-1133">Transmembrane helix</keyword>
<dbReference type="PANTHER" id="PTHR10587">
    <property type="entry name" value="GLYCOSYL TRANSFERASE-RELATED"/>
    <property type="match status" value="1"/>
</dbReference>
<dbReference type="InterPro" id="IPR002509">
    <property type="entry name" value="NODB_dom"/>
</dbReference>
<dbReference type="InterPro" id="IPR011330">
    <property type="entry name" value="Glyco_hydro/deAcase_b/a-brl"/>
</dbReference>
<dbReference type="CDD" id="cd10917">
    <property type="entry name" value="CE4_NodB_like_6s_7s"/>
    <property type="match status" value="1"/>
</dbReference>
<dbReference type="Proteomes" id="UP001321748">
    <property type="component" value="Chromosome"/>
</dbReference>
<evidence type="ECO:0000313" key="6">
    <source>
        <dbReference type="EMBL" id="BDR54668.1"/>
    </source>
</evidence>
<evidence type="ECO:0000256" key="3">
    <source>
        <dbReference type="SAM" id="MobiDB-lite"/>
    </source>
</evidence>
<dbReference type="PANTHER" id="PTHR10587:SF133">
    <property type="entry name" value="CHITIN DEACETYLASE 1-RELATED"/>
    <property type="match status" value="1"/>
</dbReference>
<name>A0ABM8BCM9_9BIFI</name>
<feature type="transmembrane region" description="Helical" evidence="4">
    <location>
        <begin position="38"/>
        <end position="57"/>
    </location>
</feature>
<dbReference type="PROSITE" id="PS51677">
    <property type="entry name" value="NODB"/>
    <property type="match status" value="1"/>
</dbReference>
<keyword evidence="4" id="KW-0472">Membrane</keyword>
<keyword evidence="4" id="KW-0812">Transmembrane</keyword>
<dbReference type="EMBL" id="AP026800">
    <property type="protein sequence ID" value="BDR54668.1"/>
    <property type="molecule type" value="Genomic_DNA"/>
</dbReference>
<keyword evidence="1" id="KW-0479">Metal-binding</keyword>
<dbReference type="InterPro" id="IPR050248">
    <property type="entry name" value="Polysacc_deacetylase_ArnD"/>
</dbReference>
<evidence type="ECO:0000313" key="7">
    <source>
        <dbReference type="Proteomes" id="UP001321748"/>
    </source>
</evidence>
<reference evidence="6 7" key="1">
    <citation type="journal article" date="2023" name="Microbiol. Spectr.">
        <title>Symbiosis of Carpenter Bees with Uncharacterized Lactic Acid Bacteria Showing NAD Auxotrophy.</title>
        <authorList>
            <person name="Kawasaki S."/>
            <person name="Ozawa K."/>
            <person name="Mori T."/>
            <person name="Yamamoto A."/>
            <person name="Ito M."/>
            <person name="Ohkuma M."/>
            <person name="Sakamoto M."/>
            <person name="Matsutani M."/>
        </authorList>
    </citation>
    <scope>NUCLEOTIDE SEQUENCE [LARGE SCALE GENOMIC DNA]</scope>
    <source>
        <strain evidence="6 7">KimH</strain>
    </source>
</reference>
<evidence type="ECO:0000256" key="1">
    <source>
        <dbReference type="ARBA" id="ARBA00022723"/>
    </source>
</evidence>
<gene>
    <name evidence="6" type="ORF">KIMH_07790</name>
</gene>
<keyword evidence="7" id="KW-1185">Reference proteome</keyword>
<proteinExistence type="predicted"/>
<dbReference type="Gene3D" id="3.20.20.370">
    <property type="entry name" value="Glycoside hydrolase/deacetylase"/>
    <property type="match status" value="1"/>
</dbReference>
<dbReference type="RefSeq" id="WP_317642190.1">
    <property type="nucleotide sequence ID" value="NZ_AP026800.1"/>
</dbReference>
<organism evidence="6 7">
    <name type="scientific">Bombiscardovia apis</name>
    <dbReference type="NCBI Taxonomy" id="2932182"/>
    <lineage>
        <taxon>Bacteria</taxon>
        <taxon>Bacillati</taxon>
        <taxon>Actinomycetota</taxon>
        <taxon>Actinomycetes</taxon>
        <taxon>Bifidobacteriales</taxon>
        <taxon>Bifidobacteriaceae</taxon>
        <taxon>Bombiscardovia</taxon>
    </lineage>
</organism>
<feature type="region of interest" description="Disordered" evidence="3">
    <location>
        <begin position="1"/>
        <end position="26"/>
    </location>
</feature>
<evidence type="ECO:0000256" key="2">
    <source>
        <dbReference type="ARBA" id="ARBA00022801"/>
    </source>
</evidence>